<dbReference type="Proteomes" id="UP000012174">
    <property type="component" value="Unassembled WGS sequence"/>
</dbReference>
<feature type="domain" description="Hemimethylated DNA-binding" evidence="1">
    <location>
        <begin position="513"/>
        <end position="617"/>
    </location>
</feature>
<dbReference type="PANTHER" id="PTHR31350:SF27">
    <property type="entry name" value="HEMIMETHYLATED DNA-BINDING DOMAIN-CONTAINING PROTEIN"/>
    <property type="match status" value="1"/>
</dbReference>
<proteinExistence type="predicted"/>
<dbReference type="InterPro" id="IPR036047">
    <property type="entry name" value="F-box-like_dom_sf"/>
</dbReference>
<keyword evidence="3" id="KW-1185">Reference proteome</keyword>
<dbReference type="SUPFAM" id="SSF81383">
    <property type="entry name" value="F-box domain"/>
    <property type="match status" value="1"/>
</dbReference>
<dbReference type="Gene3D" id="1.20.1280.50">
    <property type="match status" value="1"/>
</dbReference>
<dbReference type="InterPro" id="IPR011722">
    <property type="entry name" value="Hemimethylated_DNA-bd_dom"/>
</dbReference>
<dbReference type="HOGENOM" id="CLU_020266_0_0_1"/>
<dbReference type="NCBIfam" id="TIGR02097">
    <property type="entry name" value="yccV"/>
    <property type="match status" value="1"/>
</dbReference>
<dbReference type="KEGG" id="ela:UCREL1_4730"/>
<dbReference type="Gene3D" id="2.30.30.390">
    <property type="entry name" value="Hemimethylated DNA-binding domain"/>
    <property type="match status" value="1"/>
</dbReference>
<dbReference type="InterPro" id="IPR032698">
    <property type="entry name" value="SirB1_N"/>
</dbReference>
<dbReference type="AlphaFoldDB" id="M7SUR8"/>
<protein>
    <submittedName>
        <fullName evidence="2">Putative f-box domain-containing protein</fullName>
    </submittedName>
</protein>
<accession>M7SUR8</accession>
<dbReference type="PANTHER" id="PTHR31350">
    <property type="entry name" value="SI:DKEY-261L7.2"/>
    <property type="match status" value="1"/>
</dbReference>
<dbReference type="EMBL" id="KB706272">
    <property type="protein sequence ID" value="EMR68268.1"/>
    <property type="molecule type" value="Genomic_DNA"/>
</dbReference>
<reference evidence="3" key="1">
    <citation type="journal article" date="2013" name="Genome Announc.">
        <title>Draft genome sequence of the grapevine dieback fungus Eutypa lata UCR-EL1.</title>
        <authorList>
            <person name="Blanco-Ulate B."/>
            <person name="Rolshausen P.E."/>
            <person name="Cantu D."/>
        </authorList>
    </citation>
    <scope>NUCLEOTIDE SEQUENCE [LARGE SCALE GENOMIC DNA]</scope>
    <source>
        <strain evidence="3">UCR-EL1</strain>
    </source>
</reference>
<dbReference type="InterPro" id="IPR036623">
    <property type="entry name" value="Hemimethylated_DNA-bd_sf"/>
</dbReference>
<name>M7SUR8_EUTLA</name>
<dbReference type="OrthoDB" id="28868at2759"/>
<dbReference type="GO" id="GO:0003677">
    <property type="term" value="F:DNA binding"/>
    <property type="evidence" value="ECO:0007669"/>
    <property type="project" value="InterPro"/>
</dbReference>
<evidence type="ECO:0000313" key="2">
    <source>
        <dbReference type="EMBL" id="EMR68268.1"/>
    </source>
</evidence>
<evidence type="ECO:0000259" key="1">
    <source>
        <dbReference type="SMART" id="SM00992"/>
    </source>
</evidence>
<evidence type="ECO:0000313" key="3">
    <source>
        <dbReference type="Proteomes" id="UP000012174"/>
    </source>
</evidence>
<dbReference type="OMA" id="PCGFLFH"/>
<dbReference type="SMART" id="SM00992">
    <property type="entry name" value="YccV-like"/>
    <property type="match status" value="1"/>
</dbReference>
<dbReference type="InterPro" id="IPR001810">
    <property type="entry name" value="F-box_dom"/>
</dbReference>
<gene>
    <name evidence="2" type="ORF">UCREL1_4730</name>
</gene>
<dbReference type="STRING" id="1287681.M7SUR8"/>
<dbReference type="Pfam" id="PF13369">
    <property type="entry name" value="Transglut_core2"/>
    <property type="match status" value="1"/>
</dbReference>
<dbReference type="Pfam" id="PF12937">
    <property type="entry name" value="F-box-like"/>
    <property type="match status" value="1"/>
</dbReference>
<dbReference type="Pfam" id="PF08755">
    <property type="entry name" value="YccV-like"/>
    <property type="match status" value="1"/>
</dbReference>
<dbReference type="SUPFAM" id="SSF141255">
    <property type="entry name" value="YccV-like"/>
    <property type="match status" value="1"/>
</dbReference>
<sequence>MADETSLLLRLPDELLEAIVSALPAASDIVAFGRACQRTHKATCAPHLWRPRCVGTWRYWEEWREIAAKFKLPPGKTDWKQLYNERARIDREALGLFNDMLSTQKSRNSRMEQIAAHRYDVKDLLLKLKDHTPDDAEDVLARRYFARETFGRMLRGIAVETWMRLQLGEPVKLEEALGAFDLFVHSPGEEGDLRDIVYELDVIACFVKDRYKMENKAVDPDADFDHLTIRQKAVRIVQYLRALNLVGKSDTIGYHALRNNFIGLSLFNLPHSSLPLQSVAIYCAIAERLGVDAHPSNYPGHVYAVIKAPAGQTLDGGERRASSSSSAANTDIDTEVMYLDPWSTSDEVSPNELRRFLFQHHIDIPPEQHDLVLGPATTLEIVIRMCKNIATSTQAQFALNRIPVHERFPDAASARYATLWALMVFCSREQEDDEGVDPGIDAGRRHFLSHMLDHYGAQFSQDIGIFAAGVGEGRALFPDEPHCSTYANLIEREHAADRAGKHPRPRDAEAKSAVKYAVGQYFRHRRYGYTGFVIGWDRSCSAAPSWIDQMGVLDLPGGAEQPFYHIIADDKSDRYVAQENIDVSHENIGDMPPETLMDMAGRYFKRWDDEKRMFVSNIRDEYPDD</sequence>
<dbReference type="eggNOG" id="ENOG502QS7Z">
    <property type="taxonomic scope" value="Eukaryota"/>
</dbReference>
<organism evidence="2 3">
    <name type="scientific">Eutypa lata (strain UCR-EL1)</name>
    <name type="common">Grapevine dieback disease fungus</name>
    <name type="synonym">Eutypa armeniacae</name>
    <dbReference type="NCBI Taxonomy" id="1287681"/>
    <lineage>
        <taxon>Eukaryota</taxon>
        <taxon>Fungi</taxon>
        <taxon>Dikarya</taxon>
        <taxon>Ascomycota</taxon>
        <taxon>Pezizomycotina</taxon>
        <taxon>Sordariomycetes</taxon>
        <taxon>Xylariomycetidae</taxon>
        <taxon>Xylariales</taxon>
        <taxon>Diatrypaceae</taxon>
        <taxon>Eutypa</taxon>
    </lineage>
</organism>